<dbReference type="RefSeq" id="WP_316558326.1">
    <property type="nucleotide sequence ID" value="NZ_CP131059.1"/>
</dbReference>
<evidence type="ECO:0000313" key="2">
    <source>
        <dbReference type="EMBL" id="WNY23313.1"/>
    </source>
</evidence>
<name>A0AA96V1I4_9EURY</name>
<dbReference type="Proteomes" id="UP001302978">
    <property type="component" value="Chromosome"/>
</dbReference>
<evidence type="ECO:0000313" key="3">
    <source>
        <dbReference type="Proteomes" id="UP001302978"/>
    </source>
</evidence>
<dbReference type="AlphaFoldDB" id="A0AA96V1I4"/>
<accession>A0AA96V1I4</accession>
<dbReference type="PROSITE" id="PS51257">
    <property type="entry name" value="PROKAR_LIPOPROTEIN"/>
    <property type="match status" value="1"/>
</dbReference>
<dbReference type="KEGG" id="mehf:MmiHf6_06180"/>
<reference evidence="2 3" key="1">
    <citation type="submission" date="2023-07" db="EMBL/GenBank/DDBJ databases">
        <title>Closed genoem sequence of Methanomicrococcus sp. Hf6.</title>
        <authorList>
            <person name="Poehlein A."/>
            <person name="Protasov E."/>
            <person name="Platt K."/>
            <person name="Reeh H."/>
            <person name="Daniel R."/>
            <person name="Brune A."/>
        </authorList>
    </citation>
    <scope>NUCLEOTIDE SEQUENCE [LARGE SCALE GENOMIC DNA]</scope>
    <source>
        <strain evidence="2 3">Hf6</strain>
    </source>
</reference>
<sequence length="499" mass="53080">MIINKKQYLLILVVLLAVIGLAGAGCLGFGDDDNATNGTGNGTSNASNNTSNATNNKTNTSNTTNTTSNTSNTTNTTSTSGLPDVVYANQGSGGGGGSRKTSPSFSSILNLSDYDLKVDLFVYNEIVEEDDETYNILVVGIPAKEVSGNTVEITMTGTVSNVEILMDEGADIDPDSFKTSGKTVSFDFQDEPDLENDDLLITVTVGTTDYYVGFVDFAYFLTDVGSNGSMTLIDDEEYAEVVSGKKIIPWVGKAIFSFTPKSGYVRSDFALTDIDGDDVSTTPIGYDYKFTPESKIYNVAVSFEMKTTATVDGNANWYIDQNLIAEKNVFIYIPGDEIAGKSLAFEFAKSVSANTTENANIIDTIETAGKIVTVNMKPGIDSNDFENGGVNPTEVSLTVTTDDGTFNVYILNSAVLNFILPVGAEIYENDVKVDSISAGKTTRYVEDVGSSYTFTAKINGADAKIILTEGVSGTPEPSESTVILGPVTGITYTLEVVEA</sequence>
<proteinExistence type="predicted"/>
<keyword evidence="3" id="KW-1185">Reference proteome</keyword>
<protein>
    <submittedName>
        <fullName evidence="2">Uncharacterized protein</fullName>
    </submittedName>
</protein>
<dbReference type="GeneID" id="85195122"/>
<evidence type="ECO:0000256" key="1">
    <source>
        <dbReference type="SAM" id="MobiDB-lite"/>
    </source>
</evidence>
<dbReference type="EMBL" id="CP131059">
    <property type="protein sequence ID" value="WNY23313.1"/>
    <property type="molecule type" value="Genomic_DNA"/>
</dbReference>
<feature type="compositionally biased region" description="Low complexity" evidence="1">
    <location>
        <begin position="40"/>
        <end position="80"/>
    </location>
</feature>
<gene>
    <name evidence="2" type="ORF">MmiHf6_06180</name>
</gene>
<organism evidence="2 3">
    <name type="scientific">Methanimicrococcus hongohii</name>
    <dbReference type="NCBI Taxonomy" id="3028295"/>
    <lineage>
        <taxon>Archaea</taxon>
        <taxon>Methanobacteriati</taxon>
        <taxon>Methanobacteriota</taxon>
        <taxon>Stenosarchaea group</taxon>
        <taxon>Methanomicrobia</taxon>
        <taxon>Methanosarcinales</taxon>
        <taxon>Methanosarcinaceae</taxon>
        <taxon>Methanimicrococcus</taxon>
    </lineage>
</organism>
<feature type="region of interest" description="Disordered" evidence="1">
    <location>
        <begin position="40"/>
        <end position="102"/>
    </location>
</feature>